<feature type="transmembrane region" description="Helical" evidence="1">
    <location>
        <begin position="15"/>
        <end position="34"/>
    </location>
</feature>
<dbReference type="PANTHER" id="PTHR37947:SF1">
    <property type="entry name" value="BLL2462 PROTEIN"/>
    <property type="match status" value="1"/>
</dbReference>
<dbReference type="AlphaFoldDB" id="A0A839SYF7"/>
<evidence type="ECO:0000256" key="1">
    <source>
        <dbReference type="SAM" id="Phobius"/>
    </source>
</evidence>
<keyword evidence="1" id="KW-1133">Transmembrane helix</keyword>
<gene>
    <name evidence="2" type="ORF">FHR98_002276</name>
</gene>
<dbReference type="Gene3D" id="3.40.50.880">
    <property type="match status" value="1"/>
</dbReference>
<proteinExistence type="predicted"/>
<evidence type="ECO:0000313" key="3">
    <source>
        <dbReference type="Proteomes" id="UP000581135"/>
    </source>
</evidence>
<sequence length="700" mass="77010">MSDALSLSFSPLLPWPWLLILGALSLGVTALCLLRQVRGSLPRTLFALLLLIALANPSLIAEQREGLPNVVLMILDETPSQQVAPRPDQLQEAEAYLQAQFDTLPNLEVRTLRLESDLGQDNDGTRLAPALRRALGEVPQGQLAGVFLVSDGRIHDVDAVQGLLGEEAPLQVLLTGQRGEGDRRITITQAPAYSLVDQEQKITLRVDDLSGDEAGQTAAMPPGGQALVHLRQAGMPPRSFLVPLGKESDVSFTLDRRGRSILEIEVDPGPDELSLINNRAAVEVQGVRERLRVLLVSGEPHAGERAWRNLLKSDPSIDLVHFTILRPPEKQDGTPIRELSLIAFPTRELFEVKLKEFDLIIFDRYQRRGVLPQLYLANVAQYVEEGGALLEAVGPAFATPLSLYRTPLGAVLPGEPSGRILQQRFTPRLTATGLRHPVTTGLPGVASAQEVPTWGDWLRQIDLDSRRGEVVMSGIEQKPLLILDRVGSGRVAQLASDHIWLWARGYDGGGPQRELTRRIAHWLMKEPELEEEDLRAKIEGATLSIERRSLTVAARRIQVVAPDGTETSLVIEPDEKGAMQVELPVSQPGLYRVNDGDLQVLATAGPLNPLEYRDLRRDQRTLAPLIAATGGRETTLDQADWPNVRMVSPGRDRSGRDWLGIVDRAAFRVTGIDRTPLLPGLLLLLLSISALAWAWQREGR</sequence>
<reference evidence="2 3" key="1">
    <citation type="submission" date="2020-08" db="EMBL/GenBank/DDBJ databases">
        <title>Genomic Encyclopedia of Type Strains, Phase III (KMG-III): the genomes of soil and plant-associated and newly described type strains.</title>
        <authorList>
            <person name="Whitman W."/>
        </authorList>
    </citation>
    <scope>NUCLEOTIDE SEQUENCE [LARGE SCALE GENOMIC DNA]</scope>
    <source>
        <strain evidence="2 3">CECT 8803</strain>
    </source>
</reference>
<name>A0A839SYF7_9PROT</name>
<comment type="caution">
    <text evidence="2">The sequence shown here is derived from an EMBL/GenBank/DDBJ whole genome shotgun (WGS) entry which is preliminary data.</text>
</comment>
<evidence type="ECO:0000313" key="2">
    <source>
        <dbReference type="EMBL" id="MBB3065973.1"/>
    </source>
</evidence>
<keyword evidence="1" id="KW-0472">Membrane</keyword>
<dbReference type="RefSeq" id="WP_183416799.1">
    <property type="nucleotide sequence ID" value="NZ_JACHXA010000006.1"/>
</dbReference>
<dbReference type="InterPro" id="IPR029062">
    <property type="entry name" value="Class_I_gatase-like"/>
</dbReference>
<dbReference type="Proteomes" id="UP000581135">
    <property type="component" value="Unassembled WGS sequence"/>
</dbReference>
<accession>A0A839SYF7</accession>
<feature type="transmembrane region" description="Helical" evidence="1">
    <location>
        <begin position="677"/>
        <end position="695"/>
    </location>
</feature>
<keyword evidence="3" id="KW-1185">Reference proteome</keyword>
<dbReference type="EMBL" id="JACHXA010000006">
    <property type="protein sequence ID" value="MBB3065973.1"/>
    <property type="molecule type" value="Genomic_DNA"/>
</dbReference>
<dbReference type="PANTHER" id="PTHR37947">
    <property type="entry name" value="BLL2462 PROTEIN"/>
    <property type="match status" value="1"/>
</dbReference>
<dbReference type="SUPFAM" id="SSF52317">
    <property type="entry name" value="Class I glutamine amidotransferase-like"/>
    <property type="match status" value="1"/>
</dbReference>
<evidence type="ECO:0008006" key="4">
    <source>
        <dbReference type="Google" id="ProtNLM"/>
    </source>
</evidence>
<organism evidence="2 3">
    <name type="scientific">Limibacillus halophilus</name>
    <dbReference type="NCBI Taxonomy" id="1579333"/>
    <lineage>
        <taxon>Bacteria</taxon>
        <taxon>Pseudomonadati</taxon>
        <taxon>Pseudomonadota</taxon>
        <taxon>Alphaproteobacteria</taxon>
        <taxon>Rhodospirillales</taxon>
        <taxon>Rhodovibrionaceae</taxon>
        <taxon>Limibacillus</taxon>
    </lineage>
</organism>
<keyword evidence="1" id="KW-0812">Transmembrane</keyword>
<protein>
    <recommendedName>
        <fullName evidence="4">Glutamine amidotransferase domain-containing protein</fullName>
    </recommendedName>
</protein>
<feature type="transmembrane region" description="Helical" evidence="1">
    <location>
        <begin position="41"/>
        <end position="60"/>
    </location>
</feature>